<feature type="domain" description="Clathrin adaptor alpha-adaptin appendage C-terminal subdomain" evidence="1">
    <location>
        <begin position="56"/>
        <end position="165"/>
    </location>
</feature>
<name>A0A2A4IVS9_HELVI</name>
<dbReference type="STRING" id="7102.A0A2A4IVS9"/>
<dbReference type="GO" id="GO:0006886">
    <property type="term" value="P:intracellular protein transport"/>
    <property type="evidence" value="ECO:0007669"/>
    <property type="project" value="InterPro"/>
</dbReference>
<dbReference type="GO" id="GO:0016192">
    <property type="term" value="P:vesicle-mediated transport"/>
    <property type="evidence" value="ECO:0007669"/>
    <property type="project" value="InterPro"/>
</dbReference>
<dbReference type="Pfam" id="PF02296">
    <property type="entry name" value="Alpha_adaptin_C"/>
    <property type="match status" value="1"/>
</dbReference>
<dbReference type="InterPro" id="IPR009028">
    <property type="entry name" value="Coatomer/calthrin_app_sub_C"/>
</dbReference>
<dbReference type="SUPFAM" id="SSF49348">
    <property type="entry name" value="Clathrin adaptor appendage domain"/>
    <property type="match status" value="1"/>
</dbReference>
<dbReference type="GO" id="GO:0030131">
    <property type="term" value="C:clathrin adaptor complex"/>
    <property type="evidence" value="ECO:0007669"/>
    <property type="project" value="InterPro"/>
</dbReference>
<sequence length="169" mass="18984">MKPMEPVLEAGAQIQQMLTAECIEDFIDAPSMSVSFVYNNVPQKITMKLPLTLNKFFEPTEMNGESFFARWKNLGGEQQRAQKIFKAQGSIDIPATRTKLAGFGMQLLDGIDPNPDNFVCAGIVHTRVQQVGCLMRLEPNKQAQMFRLTVRSSKETVSHEICNLLADQF</sequence>
<dbReference type="InterPro" id="IPR012295">
    <property type="entry name" value="TBP_dom_sf"/>
</dbReference>
<dbReference type="EMBL" id="NWSH01006796">
    <property type="protein sequence ID" value="PCG63233.1"/>
    <property type="molecule type" value="Genomic_DNA"/>
</dbReference>
<dbReference type="SUPFAM" id="SSF55711">
    <property type="entry name" value="Subdomain of clathrin and coatomer appendage domain"/>
    <property type="match status" value="1"/>
</dbReference>
<gene>
    <name evidence="2" type="ORF">B5V51_12690</name>
</gene>
<dbReference type="FunFam" id="3.30.310.10:FF:000004">
    <property type="entry name" value="AP-2 complex subunit alpha"/>
    <property type="match status" value="1"/>
</dbReference>
<organism evidence="2">
    <name type="scientific">Heliothis virescens</name>
    <name type="common">Tobacco budworm moth</name>
    <dbReference type="NCBI Taxonomy" id="7102"/>
    <lineage>
        <taxon>Eukaryota</taxon>
        <taxon>Metazoa</taxon>
        <taxon>Ecdysozoa</taxon>
        <taxon>Arthropoda</taxon>
        <taxon>Hexapoda</taxon>
        <taxon>Insecta</taxon>
        <taxon>Pterygota</taxon>
        <taxon>Neoptera</taxon>
        <taxon>Endopterygota</taxon>
        <taxon>Lepidoptera</taxon>
        <taxon>Glossata</taxon>
        <taxon>Ditrysia</taxon>
        <taxon>Noctuoidea</taxon>
        <taxon>Noctuidae</taxon>
        <taxon>Heliothinae</taxon>
        <taxon>Heliothis</taxon>
    </lineage>
</organism>
<accession>A0A2A4IVS9</accession>
<evidence type="ECO:0000259" key="1">
    <source>
        <dbReference type="Pfam" id="PF02296"/>
    </source>
</evidence>
<reference evidence="2" key="1">
    <citation type="submission" date="2017-09" db="EMBL/GenBank/DDBJ databases">
        <title>Contemporary evolution of a Lepidopteran species, Heliothis virescens, in response to modern agricultural practices.</title>
        <authorList>
            <person name="Fritz M.L."/>
            <person name="Deyonke A.M."/>
            <person name="Papanicolaou A."/>
            <person name="Micinski S."/>
            <person name="Westbrook J."/>
            <person name="Gould F."/>
        </authorList>
    </citation>
    <scope>NUCLEOTIDE SEQUENCE [LARGE SCALE GENOMIC DNA]</scope>
    <source>
        <strain evidence="2">HvINT-</strain>
        <tissue evidence="2">Whole body</tissue>
    </source>
</reference>
<comment type="caution">
    <text evidence="2">The sequence shown here is derived from an EMBL/GenBank/DDBJ whole genome shotgun (WGS) entry which is preliminary data.</text>
</comment>
<dbReference type="Gene3D" id="3.30.310.10">
    <property type="entry name" value="TATA-Binding Protein"/>
    <property type="match status" value="1"/>
</dbReference>
<proteinExistence type="predicted"/>
<dbReference type="InterPro" id="IPR013041">
    <property type="entry name" value="Clathrin_app_Ig-like_sf"/>
</dbReference>
<dbReference type="Gene3D" id="2.60.40.1230">
    <property type="match status" value="1"/>
</dbReference>
<dbReference type="InterPro" id="IPR003164">
    <property type="entry name" value="Clathrin_a-adaptin_app_sub_C"/>
</dbReference>
<dbReference type="AlphaFoldDB" id="A0A2A4IVS9"/>
<protein>
    <recommendedName>
        <fullName evidence="1">Clathrin adaptor alpha-adaptin appendage C-terminal subdomain domain-containing protein</fullName>
    </recommendedName>
</protein>
<evidence type="ECO:0000313" key="2">
    <source>
        <dbReference type="EMBL" id="PCG63233.1"/>
    </source>
</evidence>